<organism evidence="1 2">
    <name type="scientific">Euroglyphus maynei</name>
    <name type="common">Mayne's house dust mite</name>
    <dbReference type="NCBI Taxonomy" id="6958"/>
    <lineage>
        <taxon>Eukaryota</taxon>
        <taxon>Metazoa</taxon>
        <taxon>Ecdysozoa</taxon>
        <taxon>Arthropoda</taxon>
        <taxon>Chelicerata</taxon>
        <taxon>Arachnida</taxon>
        <taxon>Acari</taxon>
        <taxon>Acariformes</taxon>
        <taxon>Sarcoptiformes</taxon>
        <taxon>Astigmata</taxon>
        <taxon>Psoroptidia</taxon>
        <taxon>Analgoidea</taxon>
        <taxon>Pyroglyphidae</taxon>
        <taxon>Pyroglyphinae</taxon>
        <taxon>Euroglyphus</taxon>
    </lineage>
</organism>
<evidence type="ECO:0000313" key="2">
    <source>
        <dbReference type="Proteomes" id="UP000194236"/>
    </source>
</evidence>
<dbReference type="Proteomes" id="UP000194236">
    <property type="component" value="Unassembled WGS sequence"/>
</dbReference>
<reference evidence="1 2" key="1">
    <citation type="submission" date="2017-03" db="EMBL/GenBank/DDBJ databases">
        <title>Genome Survey of Euroglyphus maynei.</title>
        <authorList>
            <person name="Arlian L.G."/>
            <person name="Morgan M.S."/>
            <person name="Rider S.D."/>
        </authorList>
    </citation>
    <scope>NUCLEOTIDE SEQUENCE [LARGE SCALE GENOMIC DNA]</scope>
    <source>
        <strain evidence="1">Arlian Lab</strain>
        <tissue evidence="1">Whole body</tissue>
    </source>
</reference>
<accession>A0A1Y3BM52</accession>
<dbReference type="EMBL" id="MUJZ01014978">
    <property type="protein sequence ID" value="OTF81167.1"/>
    <property type="molecule type" value="Genomic_DNA"/>
</dbReference>
<evidence type="ECO:0000313" key="1">
    <source>
        <dbReference type="EMBL" id="OTF81167.1"/>
    </source>
</evidence>
<proteinExistence type="predicted"/>
<keyword evidence="2" id="KW-1185">Reference proteome</keyword>
<dbReference type="AlphaFoldDB" id="A0A1Y3BM52"/>
<gene>
    <name evidence="1" type="ORF">BLA29_012956</name>
</gene>
<comment type="caution">
    <text evidence="1">The sequence shown here is derived from an EMBL/GenBank/DDBJ whole genome shotgun (WGS) entry which is preliminary data.</text>
</comment>
<protein>
    <submittedName>
        <fullName evidence="1">Uncharacterized protein</fullName>
    </submittedName>
</protein>
<name>A0A1Y3BM52_EURMA</name>
<feature type="non-terminal residue" evidence="1">
    <location>
        <position position="151"/>
    </location>
</feature>
<sequence>MTEILEEIIDLPDDDDKTEFEDDLSMRKLKTEIEERPTVEQEQSDVMITTEGKKKIVKKIKKLKKPEEHEEIGDKEKEINEEIETKIFKEIMELSGEEKLEEIIETVGETPPVSVTKMEIKKPKVTEEMATLKPTDQPVIDEKIQDDIRPD</sequence>